<proteinExistence type="predicted"/>
<dbReference type="OrthoDB" id="7210788at2"/>
<dbReference type="Pfam" id="PF04213">
    <property type="entry name" value="HtaA"/>
    <property type="match status" value="1"/>
</dbReference>
<evidence type="ECO:0000259" key="1">
    <source>
        <dbReference type="Pfam" id="PF04213"/>
    </source>
</evidence>
<feature type="domain" description="Htaa" evidence="1">
    <location>
        <begin position="14"/>
        <end position="155"/>
    </location>
</feature>
<dbReference type="RefSeq" id="WP_147376236.1">
    <property type="nucleotide sequence ID" value="NZ_QXEC01000011.1"/>
</dbReference>
<gene>
    <name evidence="2" type="ORF">D2L64_13450</name>
</gene>
<evidence type="ECO:0000313" key="3">
    <source>
        <dbReference type="Proteomes" id="UP000283832"/>
    </source>
</evidence>
<accession>A0A418MUJ1</accession>
<comment type="caution">
    <text evidence="2">The sequence shown here is derived from an EMBL/GenBank/DDBJ whole genome shotgun (WGS) entry which is preliminary data.</text>
</comment>
<keyword evidence="3" id="KW-1185">Reference proteome</keyword>
<reference evidence="2 3" key="1">
    <citation type="submission" date="2018-08" db="EMBL/GenBank/DDBJ databases">
        <title>Jishengella sp. nov., isolated from a root of Azadirachta indica A. Juss. var. siamensis Valenton.</title>
        <authorList>
            <person name="Kuncharoen N."/>
            <person name="Tanasupawat S."/>
            <person name="Kudo T."/>
            <person name="Ohkuma M."/>
        </authorList>
    </citation>
    <scope>NUCLEOTIDE SEQUENCE [LARGE SCALE GENOMIC DNA]</scope>
    <source>
        <strain evidence="2 3">AZ1-13</strain>
    </source>
</reference>
<dbReference type="InterPro" id="IPR007331">
    <property type="entry name" value="Htaa"/>
</dbReference>
<organism evidence="2 3">
    <name type="scientific">Micromonospora radicis</name>
    <dbReference type="NCBI Taxonomy" id="1894971"/>
    <lineage>
        <taxon>Bacteria</taxon>
        <taxon>Bacillati</taxon>
        <taxon>Actinomycetota</taxon>
        <taxon>Actinomycetes</taxon>
        <taxon>Micromonosporales</taxon>
        <taxon>Micromonosporaceae</taxon>
        <taxon>Micromonospora</taxon>
    </lineage>
</organism>
<protein>
    <recommendedName>
        <fullName evidence="1">Htaa domain-containing protein</fullName>
    </recommendedName>
</protein>
<evidence type="ECO:0000313" key="2">
    <source>
        <dbReference type="EMBL" id="RIV37953.1"/>
    </source>
</evidence>
<dbReference type="Proteomes" id="UP000283832">
    <property type="component" value="Unassembled WGS sequence"/>
</dbReference>
<sequence length="180" mass="19368">MIVRPFTDRVDLGFAWSVKDSFLHYIRGMPDGRVEVSDGAAVTSAGEFYFPLVAVESSPGTLKLSFGGEVRFTAHRGLLSVALKRPRIDLHDAHAELFVRPDDLDRQVAAIELPPRILDGDVAMWLNSATVLAGDGPEMFGGTYPPGEPLAPLTVRVPVRPGVARRAQEAPVPAGIDNVG</sequence>
<name>A0A418MUJ1_9ACTN</name>
<dbReference type="AlphaFoldDB" id="A0A418MUJ1"/>
<dbReference type="EMBL" id="QXEC01000011">
    <property type="protein sequence ID" value="RIV37953.1"/>
    <property type="molecule type" value="Genomic_DNA"/>
</dbReference>